<dbReference type="Pfam" id="PF13359">
    <property type="entry name" value="DDE_Tnp_4"/>
    <property type="match status" value="1"/>
</dbReference>
<evidence type="ECO:0000256" key="1">
    <source>
        <dbReference type="ARBA" id="ARBA00001968"/>
    </source>
</evidence>
<dbReference type="Proteomes" id="UP001249851">
    <property type="component" value="Unassembled WGS sequence"/>
</dbReference>
<dbReference type="EMBL" id="JARQWQ010000056">
    <property type="protein sequence ID" value="KAK2556382.1"/>
    <property type="molecule type" value="Genomic_DNA"/>
</dbReference>
<comment type="cofactor">
    <cofactor evidence="1">
        <name>a divalent metal cation</name>
        <dbReference type="ChEBI" id="CHEBI:60240"/>
    </cofactor>
</comment>
<evidence type="ECO:0000313" key="4">
    <source>
        <dbReference type="EMBL" id="KAK2556382.1"/>
    </source>
</evidence>
<comment type="caution">
    <text evidence="4">The sequence shown here is derived from an EMBL/GenBank/DDBJ whole genome shotgun (WGS) entry which is preliminary data.</text>
</comment>
<accession>A0AAD9V098</accession>
<protein>
    <recommendedName>
        <fullName evidence="3">DDE Tnp4 domain-containing protein</fullName>
    </recommendedName>
</protein>
<dbReference type="GO" id="GO:0046872">
    <property type="term" value="F:metal ion binding"/>
    <property type="evidence" value="ECO:0007669"/>
    <property type="project" value="UniProtKB-KW"/>
</dbReference>
<keyword evidence="2" id="KW-0479">Metal-binding</keyword>
<keyword evidence="5" id="KW-1185">Reference proteome</keyword>
<name>A0AAD9V098_ACRCE</name>
<evidence type="ECO:0000256" key="2">
    <source>
        <dbReference type="ARBA" id="ARBA00022723"/>
    </source>
</evidence>
<organism evidence="4 5">
    <name type="scientific">Acropora cervicornis</name>
    <name type="common">Staghorn coral</name>
    <dbReference type="NCBI Taxonomy" id="6130"/>
    <lineage>
        <taxon>Eukaryota</taxon>
        <taxon>Metazoa</taxon>
        <taxon>Cnidaria</taxon>
        <taxon>Anthozoa</taxon>
        <taxon>Hexacorallia</taxon>
        <taxon>Scleractinia</taxon>
        <taxon>Astrocoeniina</taxon>
        <taxon>Acroporidae</taxon>
        <taxon>Acropora</taxon>
    </lineage>
</organism>
<gene>
    <name evidence="4" type="ORF">P5673_021610</name>
</gene>
<evidence type="ECO:0000313" key="5">
    <source>
        <dbReference type="Proteomes" id="UP001249851"/>
    </source>
</evidence>
<dbReference type="InterPro" id="IPR027806">
    <property type="entry name" value="HARBI1_dom"/>
</dbReference>
<sequence length="325" mass="36973">MFAKKNVLAAAIMLFNDEILEEDEMFCVFSELNRKNPPFPYWNYDCIEKQMDDMSSAEIKSEFRFGHSELPLLAEALQIPQYFVCSNGTVASGMEGLLMLLKRFAYPCRLSDMIPRFGRSVQEISLILAEVTDHIYRTNGHLLQDLNQPWLEPQQLESFARAIHQRGAALSNCWGFVDGTVRPICRPEGKRHDAGMLRMSGLLDQLQQFSHSPAGQPLCIYGDPAYPLRIHLQAPYKAAHLTQDQEAFNSSMSDVRSAVEWVFGDILSYFAFLDFKKNLKIGLSPIGTMYSVCGLLRNAITCFYGSITSDYFDLQPPTIQEYFQI</sequence>
<feature type="domain" description="DDE Tnp4" evidence="3">
    <location>
        <begin position="188"/>
        <end position="298"/>
    </location>
</feature>
<proteinExistence type="predicted"/>
<reference evidence="4" key="1">
    <citation type="journal article" date="2023" name="G3 (Bethesda)">
        <title>Whole genome assembly and annotation of the endangered Caribbean coral Acropora cervicornis.</title>
        <authorList>
            <person name="Selwyn J.D."/>
            <person name="Vollmer S.V."/>
        </authorList>
    </citation>
    <scope>NUCLEOTIDE SEQUENCE</scope>
    <source>
        <strain evidence="4">K2</strain>
    </source>
</reference>
<dbReference type="AlphaFoldDB" id="A0AAD9V098"/>
<reference evidence="4" key="2">
    <citation type="journal article" date="2023" name="Science">
        <title>Genomic signatures of disease resistance in endangered staghorn corals.</title>
        <authorList>
            <person name="Vollmer S.V."/>
            <person name="Selwyn J.D."/>
            <person name="Despard B.A."/>
            <person name="Roesel C.L."/>
        </authorList>
    </citation>
    <scope>NUCLEOTIDE SEQUENCE</scope>
    <source>
        <strain evidence="4">K2</strain>
    </source>
</reference>
<dbReference type="PANTHER" id="PTHR34615">
    <property type="entry name" value="PX DOMAIN-CONTAINING PROTEIN"/>
    <property type="match status" value="1"/>
</dbReference>
<dbReference type="PANTHER" id="PTHR34615:SF1">
    <property type="entry name" value="PX DOMAIN-CONTAINING PROTEIN"/>
    <property type="match status" value="1"/>
</dbReference>
<evidence type="ECO:0000259" key="3">
    <source>
        <dbReference type="Pfam" id="PF13359"/>
    </source>
</evidence>